<gene>
    <name evidence="2" type="ORF">O0I10_008318</name>
</gene>
<evidence type="ECO:0000313" key="3">
    <source>
        <dbReference type="Proteomes" id="UP001234581"/>
    </source>
</evidence>
<dbReference type="GeneID" id="83215725"/>
<dbReference type="Proteomes" id="UP001234581">
    <property type="component" value="Unassembled WGS sequence"/>
</dbReference>
<feature type="compositionally biased region" description="Polar residues" evidence="1">
    <location>
        <begin position="1"/>
        <end position="18"/>
    </location>
</feature>
<evidence type="ECO:0008006" key="4">
    <source>
        <dbReference type="Google" id="ProtNLM"/>
    </source>
</evidence>
<organism evidence="2 3">
    <name type="scientific">Lichtheimia ornata</name>
    <dbReference type="NCBI Taxonomy" id="688661"/>
    <lineage>
        <taxon>Eukaryota</taxon>
        <taxon>Fungi</taxon>
        <taxon>Fungi incertae sedis</taxon>
        <taxon>Mucoromycota</taxon>
        <taxon>Mucoromycotina</taxon>
        <taxon>Mucoromycetes</taxon>
        <taxon>Mucorales</taxon>
        <taxon>Lichtheimiaceae</taxon>
        <taxon>Lichtheimia</taxon>
    </lineage>
</organism>
<evidence type="ECO:0000313" key="2">
    <source>
        <dbReference type="EMBL" id="KAJ8656094.1"/>
    </source>
</evidence>
<feature type="region of interest" description="Disordered" evidence="1">
    <location>
        <begin position="41"/>
        <end position="101"/>
    </location>
</feature>
<name>A0AAD7UYS0_9FUNG</name>
<protein>
    <recommendedName>
        <fullName evidence="4">Adhesin domain-containing protein</fullName>
    </recommendedName>
</protein>
<feature type="region of interest" description="Disordered" evidence="1">
    <location>
        <begin position="1"/>
        <end position="23"/>
    </location>
</feature>
<dbReference type="AlphaFoldDB" id="A0AAD7UYS0"/>
<feature type="compositionally biased region" description="Polar residues" evidence="1">
    <location>
        <begin position="44"/>
        <end position="65"/>
    </location>
</feature>
<sequence>MESENTINNLYHSDNNTLDSDDLYEANTHQPTLAEHQAVDGYPMSSSSVEKSNQNHYTSDSSSDDQAIHDGDDVNVQAPQGPEGNTMFRNWDDDDEDEEDDHRINTGLASIVVNVTGTNGTVNVHASHADFIVLNIDTNRGTIYVDARDTSIVIVNIVNNYGIVRTITADASIIRLNINNTHDGIVVCTRD</sequence>
<reference evidence="2 3" key="1">
    <citation type="submission" date="2023-03" db="EMBL/GenBank/DDBJ databases">
        <title>Genome sequence of Lichtheimia ornata CBS 291.66.</title>
        <authorList>
            <person name="Mohabir J.T."/>
            <person name="Shea T.P."/>
            <person name="Kurbessoian T."/>
            <person name="Berby B."/>
            <person name="Fontaine J."/>
            <person name="Livny J."/>
            <person name="Gnirke A."/>
            <person name="Stajich J.E."/>
            <person name="Cuomo C.A."/>
        </authorList>
    </citation>
    <scope>NUCLEOTIDE SEQUENCE [LARGE SCALE GENOMIC DNA]</scope>
    <source>
        <strain evidence="2">CBS 291.66</strain>
    </source>
</reference>
<keyword evidence="3" id="KW-1185">Reference proteome</keyword>
<dbReference type="RefSeq" id="XP_058341007.1">
    <property type="nucleotide sequence ID" value="XM_058488322.1"/>
</dbReference>
<proteinExistence type="predicted"/>
<evidence type="ECO:0000256" key="1">
    <source>
        <dbReference type="SAM" id="MobiDB-lite"/>
    </source>
</evidence>
<accession>A0AAD7UYS0</accession>
<dbReference type="EMBL" id="JARTCD010000043">
    <property type="protein sequence ID" value="KAJ8656094.1"/>
    <property type="molecule type" value="Genomic_DNA"/>
</dbReference>
<comment type="caution">
    <text evidence="2">The sequence shown here is derived from an EMBL/GenBank/DDBJ whole genome shotgun (WGS) entry which is preliminary data.</text>
</comment>